<evidence type="ECO:0000259" key="11">
    <source>
        <dbReference type="PROSITE" id="PS50929"/>
    </source>
</evidence>
<evidence type="ECO:0000256" key="1">
    <source>
        <dbReference type="ARBA" id="ARBA00004651"/>
    </source>
</evidence>
<dbReference type="AlphaFoldDB" id="A0A202EAI8"/>
<dbReference type="InterPro" id="IPR027417">
    <property type="entry name" value="P-loop_NTPase"/>
</dbReference>
<dbReference type="FunFam" id="3.40.50.300:FF:000221">
    <property type="entry name" value="Multidrug ABC transporter ATP-binding protein"/>
    <property type="match status" value="1"/>
</dbReference>
<name>A0A202EAI8_9EURY</name>
<keyword evidence="2" id="KW-0813">Transport</keyword>
<dbReference type="Pfam" id="PF00005">
    <property type="entry name" value="ABC_tran"/>
    <property type="match status" value="1"/>
</dbReference>
<comment type="caution">
    <text evidence="12">The sequence shown here is derived from an EMBL/GenBank/DDBJ whole genome shotgun (WGS) entry which is preliminary data.</text>
</comment>
<dbReference type="SUPFAM" id="SSF52540">
    <property type="entry name" value="P-loop containing nucleoside triphosphate hydrolases"/>
    <property type="match status" value="1"/>
</dbReference>
<gene>
    <name evidence="12" type="ORF">B2G88_12500</name>
</gene>
<evidence type="ECO:0000256" key="9">
    <source>
        <dbReference type="SAM" id="Phobius"/>
    </source>
</evidence>
<dbReference type="GO" id="GO:0140359">
    <property type="term" value="F:ABC-type transporter activity"/>
    <property type="evidence" value="ECO:0007669"/>
    <property type="project" value="InterPro"/>
</dbReference>
<evidence type="ECO:0000313" key="12">
    <source>
        <dbReference type="EMBL" id="OVE85251.1"/>
    </source>
</evidence>
<dbReference type="Pfam" id="PF00664">
    <property type="entry name" value="ABC_membrane"/>
    <property type="match status" value="1"/>
</dbReference>
<keyword evidence="6" id="KW-0067">ATP-binding</keyword>
<dbReference type="Gene3D" id="3.40.50.300">
    <property type="entry name" value="P-loop containing nucleotide triphosphate hydrolases"/>
    <property type="match status" value="1"/>
</dbReference>
<dbReference type="PROSITE" id="PS50929">
    <property type="entry name" value="ABC_TM1F"/>
    <property type="match status" value="1"/>
</dbReference>
<evidence type="ECO:0000313" key="13">
    <source>
        <dbReference type="Proteomes" id="UP000196084"/>
    </source>
</evidence>
<keyword evidence="8 9" id="KW-0472">Membrane</keyword>
<feature type="transmembrane region" description="Helical" evidence="9">
    <location>
        <begin position="280"/>
        <end position="308"/>
    </location>
</feature>
<feature type="transmembrane region" description="Helical" evidence="9">
    <location>
        <begin position="87"/>
        <end position="112"/>
    </location>
</feature>
<evidence type="ECO:0000256" key="2">
    <source>
        <dbReference type="ARBA" id="ARBA00022448"/>
    </source>
</evidence>
<dbReference type="PANTHER" id="PTHR24221">
    <property type="entry name" value="ATP-BINDING CASSETTE SUB-FAMILY B"/>
    <property type="match status" value="1"/>
</dbReference>
<keyword evidence="7 9" id="KW-1133">Transmembrane helix</keyword>
<feature type="domain" description="ABC transmembrane type-1" evidence="11">
    <location>
        <begin position="28"/>
        <end position="326"/>
    </location>
</feature>
<dbReference type="SUPFAM" id="SSF90123">
    <property type="entry name" value="ABC transporter transmembrane region"/>
    <property type="match status" value="1"/>
</dbReference>
<dbReference type="InterPro" id="IPR011527">
    <property type="entry name" value="ABC1_TM_dom"/>
</dbReference>
<feature type="domain" description="ABC transporter" evidence="10">
    <location>
        <begin position="360"/>
        <end position="596"/>
    </location>
</feature>
<dbReference type="InterPro" id="IPR003439">
    <property type="entry name" value="ABC_transporter-like_ATP-bd"/>
</dbReference>
<dbReference type="PROSITE" id="PS00211">
    <property type="entry name" value="ABC_TRANSPORTER_1"/>
    <property type="match status" value="1"/>
</dbReference>
<feature type="transmembrane region" description="Helical" evidence="9">
    <location>
        <begin position="12"/>
        <end position="39"/>
    </location>
</feature>
<dbReference type="InterPro" id="IPR036640">
    <property type="entry name" value="ABC1_TM_sf"/>
</dbReference>
<evidence type="ECO:0000256" key="4">
    <source>
        <dbReference type="ARBA" id="ARBA00022692"/>
    </source>
</evidence>
<evidence type="ECO:0008006" key="14">
    <source>
        <dbReference type="Google" id="ProtNLM"/>
    </source>
</evidence>
<reference evidence="12 13" key="1">
    <citation type="submission" date="2017-02" db="EMBL/GenBank/DDBJ databases">
        <title>Natronthermophilus aegyptiacus gen. nov.,sp. nov., an aerobic, extremely halophilic alkalithermophilic archaeon isolated from the athalassohaline Wadi An Natrun, Egypt.</title>
        <authorList>
            <person name="Zhao B."/>
        </authorList>
    </citation>
    <scope>NUCLEOTIDE SEQUENCE [LARGE SCALE GENOMIC DNA]</scope>
    <source>
        <strain evidence="12 13">CGMCC 1.3597</strain>
    </source>
</reference>
<dbReference type="SMART" id="SM00382">
    <property type="entry name" value="AAA"/>
    <property type="match status" value="1"/>
</dbReference>
<sequence>MESSEPTLREKLEALWTVVVFRPVTVGVILALKAVAAVFEGVGLTFLLPIIEVAQDGGTLREEATGPLAYFVDGYELLGITATFETLLLGLAAVMTLRYSVSFLVGWIQAALTQQYMASLRRDAYESLLAAEVGYLDQADGDEITNTIITEARTSARLIGDILSVIEKGLFAVVYATVALVISPTLTVLTILVLGTVVGVSRYALAPGYEIGDRVATANERIQSLVNAGTRGLYEVKLFTMQPTLTTEYDRAHDRLIETFVRLERNQVALSAITKLLNAFVIFVLVYLAVAHLALSFAALGVFLFAMFRLSPLISGLNNTLYSIDGALPHLVRTQRLIEAFDQHAESSGSEPAPTPTTTLEMDDVTFQYDQDAAGTAVTDVSLRLERGETIALAGPSGAGKSTIVSLLSGLYEPDAGTIRANGTSISQFDRHSWYERVTVVPQQPFLFTGTVRDNVAIADPTASDDAIARACEISQVNAFLETLPQGVNTQLGDDGVRLSGGQRQRIAIARALLTDADILILDEATSELDSPTEEAILEGLEATDREYATIVIGHWLSTVRDADRIYTVVDGKIVESGTHAELIAGETHYATLYQPQVEPAQSL</sequence>
<dbReference type="InterPro" id="IPR017871">
    <property type="entry name" value="ABC_transporter-like_CS"/>
</dbReference>
<comment type="subcellular location">
    <subcellularLocation>
        <location evidence="1">Cell membrane</location>
        <topology evidence="1">Multi-pass membrane protein</topology>
    </subcellularLocation>
</comment>
<keyword evidence="5" id="KW-0547">Nucleotide-binding</keyword>
<keyword evidence="13" id="KW-1185">Reference proteome</keyword>
<feature type="transmembrane region" description="Helical" evidence="9">
    <location>
        <begin position="170"/>
        <end position="194"/>
    </location>
</feature>
<organism evidence="12 13">
    <name type="scientific">Natronolimnobius baerhuensis</name>
    <dbReference type="NCBI Taxonomy" id="253108"/>
    <lineage>
        <taxon>Archaea</taxon>
        <taxon>Methanobacteriati</taxon>
        <taxon>Methanobacteriota</taxon>
        <taxon>Stenosarchaea group</taxon>
        <taxon>Halobacteria</taxon>
        <taxon>Halobacteriales</taxon>
        <taxon>Natrialbaceae</taxon>
        <taxon>Natronolimnobius</taxon>
    </lineage>
</organism>
<evidence type="ECO:0000256" key="6">
    <source>
        <dbReference type="ARBA" id="ARBA00022840"/>
    </source>
</evidence>
<protein>
    <recommendedName>
        <fullName evidence="14">Multidrug ABC transporter permease</fullName>
    </recommendedName>
</protein>
<evidence type="ECO:0000259" key="10">
    <source>
        <dbReference type="PROSITE" id="PS50893"/>
    </source>
</evidence>
<accession>A0A202EAI8</accession>
<dbReference type="InterPro" id="IPR003593">
    <property type="entry name" value="AAA+_ATPase"/>
</dbReference>
<dbReference type="PROSITE" id="PS50893">
    <property type="entry name" value="ABC_TRANSPORTER_2"/>
    <property type="match status" value="1"/>
</dbReference>
<evidence type="ECO:0000256" key="8">
    <source>
        <dbReference type="ARBA" id="ARBA00023136"/>
    </source>
</evidence>
<proteinExistence type="predicted"/>
<keyword evidence="3" id="KW-1003">Cell membrane</keyword>
<dbReference type="GO" id="GO:0016887">
    <property type="term" value="F:ATP hydrolysis activity"/>
    <property type="evidence" value="ECO:0007669"/>
    <property type="project" value="InterPro"/>
</dbReference>
<evidence type="ECO:0000256" key="7">
    <source>
        <dbReference type="ARBA" id="ARBA00022989"/>
    </source>
</evidence>
<dbReference type="GO" id="GO:0005886">
    <property type="term" value="C:plasma membrane"/>
    <property type="evidence" value="ECO:0007669"/>
    <property type="project" value="UniProtKB-SubCell"/>
</dbReference>
<keyword evidence="4 9" id="KW-0812">Transmembrane</keyword>
<dbReference type="Gene3D" id="1.20.1560.10">
    <property type="entry name" value="ABC transporter type 1, transmembrane domain"/>
    <property type="match status" value="1"/>
</dbReference>
<dbReference type="Proteomes" id="UP000196084">
    <property type="component" value="Unassembled WGS sequence"/>
</dbReference>
<dbReference type="InterPro" id="IPR039421">
    <property type="entry name" value="Type_1_exporter"/>
</dbReference>
<evidence type="ECO:0000256" key="3">
    <source>
        <dbReference type="ARBA" id="ARBA00022475"/>
    </source>
</evidence>
<dbReference type="EMBL" id="MWPH01000002">
    <property type="protein sequence ID" value="OVE85251.1"/>
    <property type="molecule type" value="Genomic_DNA"/>
</dbReference>
<evidence type="ECO:0000256" key="5">
    <source>
        <dbReference type="ARBA" id="ARBA00022741"/>
    </source>
</evidence>
<dbReference type="GO" id="GO:0005524">
    <property type="term" value="F:ATP binding"/>
    <property type="evidence" value="ECO:0007669"/>
    <property type="project" value="UniProtKB-KW"/>
</dbReference>
<dbReference type="PANTHER" id="PTHR24221:SF654">
    <property type="entry name" value="ATP-BINDING CASSETTE SUB-FAMILY B MEMBER 6"/>
    <property type="match status" value="1"/>
</dbReference>